<accession>A0A2H3J0D4</accession>
<dbReference type="Proteomes" id="UP000218811">
    <property type="component" value="Unassembled WGS sequence"/>
</dbReference>
<dbReference type="AlphaFoldDB" id="A0A2H3J0D4"/>
<evidence type="ECO:0000313" key="3">
    <source>
        <dbReference type="Proteomes" id="UP000218811"/>
    </source>
</evidence>
<dbReference type="OrthoDB" id="2959034at2759"/>
<proteinExistence type="predicted"/>
<feature type="compositionally biased region" description="Polar residues" evidence="1">
    <location>
        <begin position="51"/>
        <end position="62"/>
    </location>
</feature>
<gene>
    <name evidence="2" type="ORF">WOLCODRAFT_107625</name>
</gene>
<name>A0A2H3J0D4_WOLCO</name>
<reference evidence="2 3" key="1">
    <citation type="journal article" date="2012" name="Science">
        <title>The Paleozoic origin of enzymatic lignin decomposition reconstructed from 31 fungal genomes.</title>
        <authorList>
            <person name="Floudas D."/>
            <person name="Binder M."/>
            <person name="Riley R."/>
            <person name="Barry K."/>
            <person name="Blanchette R.A."/>
            <person name="Henrissat B."/>
            <person name="Martinez A.T."/>
            <person name="Otillar R."/>
            <person name="Spatafora J.W."/>
            <person name="Yadav J.S."/>
            <person name="Aerts A."/>
            <person name="Benoit I."/>
            <person name="Boyd A."/>
            <person name="Carlson A."/>
            <person name="Copeland A."/>
            <person name="Coutinho P.M."/>
            <person name="de Vries R.P."/>
            <person name="Ferreira P."/>
            <person name="Findley K."/>
            <person name="Foster B."/>
            <person name="Gaskell J."/>
            <person name="Glotzer D."/>
            <person name="Gorecki P."/>
            <person name="Heitman J."/>
            <person name="Hesse C."/>
            <person name="Hori C."/>
            <person name="Igarashi K."/>
            <person name="Jurgens J.A."/>
            <person name="Kallen N."/>
            <person name="Kersten P."/>
            <person name="Kohler A."/>
            <person name="Kuees U."/>
            <person name="Kumar T.K.A."/>
            <person name="Kuo A."/>
            <person name="LaButti K."/>
            <person name="Larrondo L.F."/>
            <person name="Lindquist E."/>
            <person name="Ling A."/>
            <person name="Lombard V."/>
            <person name="Lucas S."/>
            <person name="Lundell T."/>
            <person name="Martin R."/>
            <person name="McLaughlin D.J."/>
            <person name="Morgenstern I."/>
            <person name="Morin E."/>
            <person name="Murat C."/>
            <person name="Nagy L.G."/>
            <person name="Nolan M."/>
            <person name="Ohm R.A."/>
            <person name="Patyshakuliyeva A."/>
            <person name="Rokas A."/>
            <person name="Ruiz-Duenas F.J."/>
            <person name="Sabat G."/>
            <person name="Salamov A."/>
            <person name="Samejima M."/>
            <person name="Schmutz J."/>
            <person name="Slot J.C."/>
            <person name="St John F."/>
            <person name="Stenlid J."/>
            <person name="Sun H."/>
            <person name="Sun S."/>
            <person name="Syed K."/>
            <person name="Tsang A."/>
            <person name="Wiebenga A."/>
            <person name="Young D."/>
            <person name="Pisabarro A."/>
            <person name="Eastwood D.C."/>
            <person name="Martin F."/>
            <person name="Cullen D."/>
            <person name="Grigoriev I.V."/>
            <person name="Hibbett D.S."/>
        </authorList>
    </citation>
    <scope>NUCLEOTIDE SEQUENCE [LARGE SCALE GENOMIC DNA]</scope>
    <source>
        <strain evidence="2 3">MD-104</strain>
    </source>
</reference>
<sequence>MVDPQLASTPSRLPPPISIPDPQTVPDPCSSSPPPVSAPALPSPTPRRRSTFSASTDSITLSQRRKSNPRLFAAHPLEHKFSQPLLKRSDNNSAKWFNFSQRPTAKEAQEAVTGFLRDILKRPDLSSSASLILEGCSEACRSYGLSLSSVLQEPSIGGHSPIYWAVVARPPGPYDPTIPDLIDTFIAYATPLSSTGLSEIRLACVHNSDQVLYQRLRDITVISPMSHTEELLLGGRHARDKITVQDSPDDGLAFIARMRVVQFQKRLRVSNEVHLEFIAGGRIWSLKLLVASADGTRTRPKAKVKKGRLVVILSLLEHSPPTYIDSRLIIESLERPLPPLPNEANSARRKSHRKADSAETKSSNCVRLNSGASQLTPDKQSSFLTATFKDATLADRLQYHGRPYITTDGSLHMRLEARLRKPDSECIIC</sequence>
<feature type="region of interest" description="Disordered" evidence="1">
    <location>
        <begin position="339"/>
        <end position="374"/>
    </location>
</feature>
<feature type="compositionally biased region" description="Pro residues" evidence="1">
    <location>
        <begin position="12"/>
        <end position="45"/>
    </location>
</feature>
<feature type="region of interest" description="Disordered" evidence="1">
    <location>
        <begin position="1"/>
        <end position="68"/>
    </location>
</feature>
<organism evidence="2 3">
    <name type="scientific">Wolfiporia cocos (strain MD-104)</name>
    <name type="common">Brown rot fungus</name>
    <dbReference type="NCBI Taxonomy" id="742152"/>
    <lineage>
        <taxon>Eukaryota</taxon>
        <taxon>Fungi</taxon>
        <taxon>Dikarya</taxon>
        <taxon>Basidiomycota</taxon>
        <taxon>Agaricomycotina</taxon>
        <taxon>Agaricomycetes</taxon>
        <taxon>Polyporales</taxon>
        <taxon>Phaeolaceae</taxon>
        <taxon>Wolfiporia</taxon>
    </lineage>
</organism>
<evidence type="ECO:0000256" key="1">
    <source>
        <dbReference type="SAM" id="MobiDB-lite"/>
    </source>
</evidence>
<feature type="compositionally biased region" description="Polar residues" evidence="1">
    <location>
        <begin position="1"/>
        <end position="11"/>
    </location>
</feature>
<keyword evidence="3" id="KW-1185">Reference proteome</keyword>
<protein>
    <submittedName>
        <fullName evidence="2">Uncharacterized protein</fullName>
    </submittedName>
</protein>
<dbReference type="OMA" id="LYWAIVS"/>
<dbReference type="EMBL" id="KB467854">
    <property type="protein sequence ID" value="PCH35646.1"/>
    <property type="molecule type" value="Genomic_DNA"/>
</dbReference>
<feature type="compositionally biased region" description="Polar residues" evidence="1">
    <location>
        <begin position="360"/>
        <end position="374"/>
    </location>
</feature>
<evidence type="ECO:0000313" key="2">
    <source>
        <dbReference type="EMBL" id="PCH35646.1"/>
    </source>
</evidence>